<organism evidence="3 4">
    <name type="scientific">Strigamia maritima</name>
    <name type="common">European centipede</name>
    <name type="synonym">Geophilus maritimus</name>
    <dbReference type="NCBI Taxonomy" id="126957"/>
    <lineage>
        <taxon>Eukaryota</taxon>
        <taxon>Metazoa</taxon>
        <taxon>Ecdysozoa</taxon>
        <taxon>Arthropoda</taxon>
        <taxon>Myriapoda</taxon>
        <taxon>Chilopoda</taxon>
        <taxon>Pleurostigmophora</taxon>
        <taxon>Geophilomorpha</taxon>
        <taxon>Linotaeniidae</taxon>
        <taxon>Strigamia</taxon>
    </lineage>
</organism>
<dbReference type="InterPro" id="IPR000072">
    <property type="entry name" value="PDGF/VEGF_dom"/>
</dbReference>
<dbReference type="AlphaFoldDB" id="T1INP2"/>
<dbReference type="SUPFAM" id="SSF57501">
    <property type="entry name" value="Cystine-knot cytokines"/>
    <property type="match status" value="1"/>
</dbReference>
<dbReference type="Proteomes" id="UP000014500">
    <property type="component" value="Unassembled WGS sequence"/>
</dbReference>
<evidence type="ECO:0000259" key="2">
    <source>
        <dbReference type="PROSITE" id="PS50278"/>
    </source>
</evidence>
<sequence length="227" mass="25753">MVIRTIALLLSLAVLLFSPRAPSDRQSATQIAGLSSASSMPLDGLGLGKIVSGKKNQKRNKKGENEKVQCADSDDCCSSPVYKTLTLGKLTPLETGKHYLVRHVRLLRCPSTLGCCQSFLEQCIPTAVENVSISIPVEEPVGHHQYAYVNETFTFEQHLQCGCRNRTHQALANFISRELLTQYDADDAFDMVIRICRAVKRRIKKLRRFDSRYRLQRKRNRRRRSLC</sequence>
<dbReference type="EMBL" id="JH431195">
    <property type="status" value="NOT_ANNOTATED_CDS"/>
    <property type="molecule type" value="Genomic_DNA"/>
</dbReference>
<dbReference type="GO" id="GO:0008083">
    <property type="term" value="F:growth factor activity"/>
    <property type="evidence" value="ECO:0007669"/>
    <property type="project" value="InterPro"/>
</dbReference>
<keyword evidence="1" id="KW-0732">Signal</keyword>
<dbReference type="PROSITE" id="PS50278">
    <property type="entry name" value="PDGF_2"/>
    <property type="match status" value="1"/>
</dbReference>
<evidence type="ECO:0000313" key="4">
    <source>
        <dbReference type="Proteomes" id="UP000014500"/>
    </source>
</evidence>
<accession>T1INP2</accession>
<dbReference type="InterPro" id="IPR029034">
    <property type="entry name" value="Cystine-knot_cytokine"/>
</dbReference>
<reference evidence="3" key="2">
    <citation type="submission" date="2015-02" db="UniProtKB">
        <authorList>
            <consortium name="EnsemblMetazoa"/>
        </authorList>
    </citation>
    <scope>IDENTIFICATION</scope>
</reference>
<evidence type="ECO:0000313" key="3">
    <source>
        <dbReference type="EnsemblMetazoa" id="SMAR002625-PA"/>
    </source>
</evidence>
<feature type="signal peptide" evidence="1">
    <location>
        <begin position="1"/>
        <end position="23"/>
    </location>
</feature>
<proteinExistence type="predicted"/>
<name>T1INP2_STRMM</name>
<keyword evidence="4" id="KW-1185">Reference proteome</keyword>
<feature type="chain" id="PRO_5004589820" description="Platelet-derived growth factor (PDGF) family profile domain-containing protein" evidence="1">
    <location>
        <begin position="24"/>
        <end position="227"/>
    </location>
</feature>
<reference evidence="4" key="1">
    <citation type="submission" date="2011-05" db="EMBL/GenBank/DDBJ databases">
        <authorList>
            <person name="Richards S.R."/>
            <person name="Qu J."/>
            <person name="Jiang H."/>
            <person name="Jhangiani S.N."/>
            <person name="Agravi P."/>
            <person name="Goodspeed R."/>
            <person name="Gross S."/>
            <person name="Mandapat C."/>
            <person name="Jackson L."/>
            <person name="Mathew T."/>
            <person name="Pu L."/>
            <person name="Thornton R."/>
            <person name="Saada N."/>
            <person name="Wilczek-Boney K.B."/>
            <person name="Lee S."/>
            <person name="Kovar C."/>
            <person name="Wu Y."/>
            <person name="Scherer S.E."/>
            <person name="Worley K.C."/>
            <person name="Muzny D.M."/>
            <person name="Gibbs R."/>
        </authorList>
    </citation>
    <scope>NUCLEOTIDE SEQUENCE</scope>
    <source>
        <strain evidence="4">Brora</strain>
    </source>
</reference>
<evidence type="ECO:0000256" key="1">
    <source>
        <dbReference type="SAM" id="SignalP"/>
    </source>
</evidence>
<dbReference type="HOGENOM" id="CLU_1221044_0_0_1"/>
<dbReference type="GO" id="GO:0016020">
    <property type="term" value="C:membrane"/>
    <property type="evidence" value="ECO:0007669"/>
    <property type="project" value="InterPro"/>
</dbReference>
<dbReference type="Pfam" id="PF00341">
    <property type="entry name" value="PDGF"/>
    <property type="match status" value="1"/>
</dbReference>
<dbReference type="EnsemblMetazoa" id="SMAR002625-RA">
    <property type="protein sequence ID" value="SMAR002625-PA"/>
    <property type="gene ID" value="SMAR002625"/>
</dbReference>
<dbReference type="Gene3D" id="2.10.90.10">
    <property type="entry name" value="Cystine-knot cytokines"/>
    <property type="match status" value="1"/>
</dbReference>
<feature type="domain" description="Platelet-derived growth factor (PDGF) family profile" evidence="2">
    <location>
        <begin position="114"/>
        <end position="168"/>
    </location>
</feature>
<protein>
    <recommendedName>
        <fullName evidence="2">Platelet-derived growth factor (PDGF) family profile domain-containing protein</fullName>
    </recommendedName>
</protein>